<dbReference type="InterPro" id="IPR001129">
    <property type="entry name" value="Membr-assoc_MAPEG"/>
</dbReference>
<evidence type="ECO:0000256" key="3">
    <source>
        <dbReference type="ARBA" id="ARBA00022989"/>
    </source>
</evidence>
<dbReference type="Pfam" id="PF01124">
    <property type="entry name" value="MAPEG"/>
    <property type="match status" value="1"/>
</dbReference>
<dbReference type="EMBL" id="KV417486">
    <property type="protein sequence ID" value="KZP32401.1"/>
    <property type="molecule type" value="Genomic_DNA"/>
</dbReference>
<name>A0A166V6V2_9AGAM</name>
<feature type="transmembrane region" description="Helical" evidence="5">
    <location>
        <begin position="162"/>
        <end position="180"/>
    </location>
</feature>
<dbReference type="Proteomes" id="UP000076532">
    <property type="component" value="Unassembled WGS sequence"/>
</dbReference>
<dbReference type="OrthoDB" id="2122304at2759"/>
<evidence type="ECO:0000256" key="2">
    <source>
        <dbReference type="ARBA" id="ARBA00022692"/>
    </source>
</evidence>
<dbReference type="GO" id="GO:0016020">
    <property type="term" value="C:membrane"/>
    <property type="evidence" value="ECO:0007669"/>
    <property type="project" value="UniProtKB-SubCell"/>
</dbReference>
<feature type="transmembrane region" description="Helical" evidence="5">
    <location>
        <begin position="38"/>
        <end position="57"/>
    </location>
</feature>
<keyword evidence="2 5" id="KW-0812">Transmembrane</keyword>
<keyword evidence="3 5" id="KW-1133">Transmembrane helix</keyword>
<sequence>MMHDAPRGDKTQPKTTQHGPTNYISFLLSATMSNLNNYSIYAIPAAWVLCFAPHVYATRAVFAKSQGKEWDNSSPRYLVQKISSKTTELTPAEAMFLRAAGAQQNGFENVALFAVSVLAGNVAKLPASHLNKLAFGYLATRVVYNFLYINISTNEGSRLRSASFLAGIICCMTLILQAGAKFN</sequence>
<proteinExistence type="predicted"/>
<evidence type="ECO:0000256" key="4">
    <source>
        <dbReference type="ARBA" id="ARBA00023136"/>
    </source>
</evidence>
<organism evidence="6 7">
    <name type="scientific">Athelia psychrophila</name>
    <dbReference type="NCBI Taxonomy" id="1759441"/>
    <lineage>
        <taxon>Eukaryota</taxon>
        <taxon>Fungi</taxon>
        <taxon>Dikarya</taxon>
        <taxon>Basidiomycota</taxon>
        <taxon>Agaricomycotina</taxon>
        <taxon>Agaricomycetes</taxon>
        <taxon>Agaricomycetidae</taxon>
        <taxon>Atheliales</taxon>
        <taxon>Atheliaceae</taxon>
        <taxon>Athelia</taxon>
    </lineage>
</organism>
<evidence type="ECO:0008006" key="8">
    <source>
        <dbReference type="Google" id="ProtNLM"/>
    </source>
</evidence>
<protein>
    <recommendedName>
        <fullName evidence="8">Membrane-associated proteins in eicosanoid and glutathione metabolism</fullName>
    </recommendedName>
</protein>
<dbReference type="Gene3D" id="1.20.120.550">
    <property type="entry name" value="Membrane associated eicosanoid/glutathione metabolism-like domain"/>
    <property type="match status" value="1"/>
</dbReference>
<dbReference type="InterPro" id="IPR023352">
    <property type="entry name" value="MAPEG-like_dom_sf"/>
</dbReference>
<reference evidence="6 7" key="1">
    <citation type="journal article" date="2016" name="Mol. Biol. Evol.">
        <title>Comparative Genomics of Early-Diverging Mushroom-Forming Fungi Provides Insights into the Origins of Lignocellulose Decay Capabilities.</title>
        <authorList>
            <person name="Nagy L.G."/>
            <person name="Riley R."/>
            <person name="Tritt A."/>
            <person name="Adam C."/>
            <person name="Daum C."/>
            <person name="Floudas D."/>
            <person name="Sun H."/>
            <person name="Yadav J.S."/>
            <person name="Pangilinan J."/>
            <person name="Larsson K.H."/>
            <person name="Matsuura K."/>
            <person name="Barry K."/>
            <person name="Labutti K."/>
            <person name="Kuo R."/>
            <person name="Ohm R.A."/>
            <person name="Bhattacharya S.S."/>
            <person name="Shirouzu T."/>
            <person name="Yoshinaga Y."/>
            <person name="Martin F.M."/>
            <person name="Grigoriev I.V."/>
            <person name="Hibbett D.S."/>
        </authorList>
    </citation>
    <scope>NUCLEOTIDE SEQUENCE [LARGE SCALE GENOMIC DNA]</scope>
    <source>
        <strain evidence="6 7">CBS 109695</strain>
    </source>
</reference>
<comment type="subcellular location">
    <subcellularLocation>
        <location evidence="1">Membrane</location>
    </subcellularLocation>
</comment>
<accession>A0A166V6V2</accession>
<evidence type="ECO:0000313" key="6">
    <source>
        <dbReference type="EMBL" id="KZP32401.1"/>
    </source>
</evidence>
<dbReference type="AlphaFoldDB" id="A0A166V6V2"/>
<evidence type="ECO:0000256" key="1">
    <source>
        <dbReference type="ARBA" id="ARBA00004370"/>
    </source>
</evidence>
<gene>
    <name evidence="6" type="ORF">FIBSPDRAFT_848813</name>
</gene>
<evidence type="ECO:0000256" key="5">
    <source>
        <dbReference type="SAM" id="Phobius"/>
    </source>
</evidence>
<dbReference type="PANTHER" id="PTHR35371">
    <property type="entry name" value="INNER MEMBRANE PROTEIN"/>
    <property type="match status" value="1"/>
</dbReference>
<keyword evidence="4 5" id="KW-0472">Membrane</keyword>
<dbReference type="SUPFAM" id="SSF161084">
    <property type="entry name" value="MAPEG domain-like"/>
    <property type="match status" value="1"/>
</dbReference>
<dbReference type="PANTHER" id="PTHR35371:SF1">
    <property type="entry name" value="BLR7753 PROTEIN"/>
    <property type="match status" value="1"/>
</dbReference>
<keyword evidence="7" id="KW-1185">Reference proteome</keyword>
<evidence type="ECO:0000313" key="7">
    <source>
        <dbReference type="Proteomes" id="UP000076532"/>
    </source>
</evidence>